<feature type="compositionally biased region" description="Basic and acidic residues" evidence="2">
    <location>
        <begin position="147"/>
        <end position="165"/>
    </location>
</feature>
<dbReference type="OrthoDB" id="127272at2759"/>
<dbReference type="EMBL" id="SPLM01000002">
    <property type="protein sequence ID" value="TMW68445.1"/>
    <property type="molecule type" value="Genomic_DNA"/>
</dbReference>
<evidence type="ECO:0000256" key="2">
    <source>
        <dbReference type="SAM" id="MobiDB-lite"/>
    </source>
</evidence>
<keyword evidence="4" id="KW-1185">Reference proteome</keyword>
<feature type="region of interest" description="Disordered" evidence="2">
    <location>
        <begin position="130"/>
        <end position="167"/>
    </location>
</feature>
<proteinExistence type="predicted"/>
<name>A0A8K1FLN7_PYTOL</name>
<evidence type="ECO:0000313" key="3">
    <source>
        <dbReference type="EMBL" id="TMW68445.1"/>
    </source>
</evidence>
<comment type="caution">
    <text evidence="3">The sequence shown here is derived from an EMBL/GenBank/DDBJ whole genome shotgun (WGS) entry which is preliminary data.</text>
</comment>
<dbReference type="Proteomes" id="UP000794436">
    <property type="component" value="Unassembled WGS sequence"/>
</dbReference>
<evidence type="ECO:0000313" key="4">
    <source>
        <dbReference type="Proteomes" id="UP000794436"/>
    </source>
</evidence>
<keyword evidence="1" id="KW-0175">Coiled coil</keyword>
<dbReference type="AlphaFoldDB" id="A0A8K1FLN7"/>
<organism evidence="3 4">
    <name type="scientific">Pythium oligandrum</name>
    <name type="common">Mycoparasitic fungus</name>
    <dbReference type="NCBI Taxonomy" id="41045"/>
    <lineage>
        <taxon>Eukaryota</taxon>
        <taxon>Sar</taxon>
        <taxon>Stramenopiles</taxon>
        <taxon>Oomycota</taxon>
        <taxon>Peronosporomycetes</taxon>
        <taxon>Pythiales</taxon>
        <taxon>Pythiaceae</taxon>
        <taxon>Pythium</taxon>
    </lineage>
</organism>
<sequence>MGRSDGWHDRPRKWEPTSSDDLLKKRYTEMDRYRLDLNQQRFAHMGREERIQKFGSHIIPIHVPLDRGETIEAYEQRFVHWLAVRENVRLQDIRDPMAERSYRIQFANKNANESLDYKFQYRNWVPPTPPPSYRLEATESSTMRSSSDQRPRLKRLRGLESHEIQRSSTSVDTVSSDIFDPVEKRLHGEYDELNERVLMNNRVLEMSVKRLHQGSVDNIKEATAQQEEIQELRALIRQEMDNRDAALAMVIVYLWRKEIGDLEERIKSKDIANVPQVATKSHQHCAKIASDLVAKREELAKVKKQLDEQLEKRSSPPDSAHLSMAKELGEKIASLEHEIDQLISTRRQEFQTVLQCDEHVRHLIRTVLAKA</sequence>
<evidence type="ECO:0000256" key="1">
    <source>
        <dbReference type="SAM" id="Coils"/>
    </source>
</evidence>
<protein>
    <submittedName>
        <fullName evidence="3">Uncharacterized protein</fullName>
    </submittedName>
</protein>
<accession>A0A8K1FLN7</accession>
<reference evidence="3" key="1">
    <citation type="submission" date="2019-03" db="EMBL/GenBank/DDBJ databases">
        <title>Long read genome sequence of the mycoparasitic Pythium oligandrum ATCC 38472 isolated from sugarbeet rhizosphere.</title>
        <authorList>
            <person name="Gaulin E."/>
        </authorList>
    </citation>
    <scope>NUCLEOTIDE SEQUENCE</scope>
    <source>
        <strain evidence="3">ATCC 38472_TT</strain>
    </source>
</reference>
<gene>
    <name evidence="3" type="ORF">Poli38472_005913</name>
</gene>
<feature type="coiled-coil region" evidence="1">
    <location>
        <begin position="289"/>
        <end position="345"/>
    </location>
</feature>